<organism evidence="1 2">
    <name type="scientific">Butyricimonas virosa</name>
    <dbReference type="NCBI Taxonomy" id="544645"/>
    <lineage>
        <taxon>Bacteria</taxon>
        <taxon>Pseudomonadati</taxon>
        <taxon>Bacteroidota</taxon>
        <taxon>Bacteroidia</taxon>
        <taxon>Bacteroidales</taxon>
        <taxon>Odoribacteraceae</taxon>
        <taxon>Butyricimonas</taxon>
    </lineage>
</organism>
<proteinExistence type="predicted"/>
<sequence length="70" mass="8320">MDKDFQKAIKAQFGKDVEVYTWQEVRDAFKKFNYTREDAIKFYLSKGLSEKSAIEITDQFFLRDGVLKED</sequence>
<dbReference type="RefSeq" id="WP_117722453.1">
    <property type="nucleotide sequence ID" value="NZ_CAUGOG010000015.1"/>
</dbReference>
<dbReference type="Proteomes" id="UP000286063">
    <property type="component" value="Unassembled WGS sequence"/>
</dbReference>
<protein>
    <submittedName>
        <fullName evidence="1">Uncharacterized protein</fullName>
    </submittedName>
</protein>
<evidence type="ECO:0000313" key="2">
    <source>
        <dbReference type="Proteomes" id="UP000286063"/>
    </source>
</evidence>
<evidence type="ECO:0000313" key="1">
    <source>
        <dbReference type="EMBL" id="RGY17300.1"/>
    </source>
</evidence>
<accession>A0A413IN68</accession>
<dbReference type="EMBL" id="QSCR01000016">
    <property type="protein sequence ID" value="RGY17300.1"/>
    <property type="molecule type" value="Genomic_DNA"/>
</dbReference>
<name>A0A413IN68_9BACT</name>
<gene>
    <name evidence="1" type="ORF">DXA50_10405</name>
</gene>
<dbReference type="AlphaFoldDB" id="A0A413IN68"/>
<comment type="caution">
    <text evidence="1">The sequence shown here is derived from an EMBL/GenBank/DDBJ whole genome shotgun (WGS) entry which is preliminary data.</text>
</comment>
<reference evidence="1 2" key="1">
    <citation type="submission" date="2018-08" db="EMBL/GenBank/DDBJ databases">
        <title>A genome reference for cultivated species of the human gut microbiota.</title>
        <authorList>
            <person name="Zou Y."/>
            <person name="Xue W."/>
            <person name="Luo G."/>
        </authorList>
    </citation>
    <scope>NUCLEOTIDE SEQUENCE [LARGE SCALE GENOMIC DNA]</scope>
    <source>
        <strain evidence="1 2">OF02-7</strain>
    </source>
</reference>